<comment type="caution">
    <text evidence="4">The sequence shown here is derived from an EMBL/GenBank/DDBJ whole genome shotgun (WGS) entry which is preliminary data.</text>
</comment>
<organism evidence="4 5">
    <name type="scientific">Nocardia aurantia</name>
    <dbReference type="NCBI Taxonomy" id="2585199"/>
    <lineage>
        <taxon>Bacteria</taxon>
        <taxon>Bacillati</taxon>
        <taxon>Actinomycetota</taxon>
        <taxon>Actinomycetes</taxon>
        <taxon>Mycobacteriales</taxon>
        <taxon>Nocardiaceae</taxon>
        <taxon>Nocardia</taxon>
    </lineage>
</organism>
<dbReference type="RefSeq" id="WP_153342004.1">
    <property type="nucleotide sequence ID" value="NZ_WEGI01000005.1"/>
</dbReference>
<sequence>MPPHVRRDAVAIASMQAARLHQQMHTPYDRPVDVFGLTQRLGLWLATQPLDHTYGFYLSEGPSAGIVLNSNHPETLQRYTCAHELGHHLLGHGSRTDDSNTVDRNSDDLALKELQAQVFAAALLMPAPLVNRTLQRLGITGVPGAPDIYAASRDMAVSYTAALWGLAQLKKLDFGLLRALEKSGAKSAKDALRGGPAVTDARADVWIVDNTDRDAVHCRVGDEIHLHLPEDLSTGHTWTIDHDTEPAPAPSALGMHLQWDGGTGLGMTPAAPAAVRPRSAGLDILTDIHQPATRPQPAAGTQDYSLFDLDSAGEDRDFDDFILPAPGIRIIVVSPHTTGEHTVRVSLRPAWDTTSEPAAQRRLLVTAGPRKTLPEQGLAPRQIERRIQELAAA</sequence>
<proteinExistence type="predicted"/>
<reference evidence="4 5" key="1">
    <citation type="submission" date="2019-10" db="EMBL/GenBank/DDBJ databases">
        <title>Nocardia macrotermitis sp. nov. and Nocardia aurantia sp. nov., isolated from the gut of fungus growing-termite Macrotermes natalensis.</title>
        <authorList>
            <person name="Benndorf R."/>
            <person name="Schwitalla J."/>
            <person name="Martin K."/>
            <person name="De Beer W."/>
            <person name="Kaster A.-K."/>
            <person name="Vollmers J."/>
            <person name="Poulsen M."/>
            <person name="Beemelmanns C."/>
        </authorList>
    </citation>
    <scope>NUCLEOTIDE SEQUENCE [LARGE SCALE GENOMIC DNA]</scope>
    <source>
        <strain evidence="4 5">RB56</strain>
    </source>
</reference>
<gene>
    <name evidence="4" type="ORF">NRB56_28190</name>
</gene>
<keyword evidence="1" id="KW-0646">Protease inhibitor</keyword>
<dbReference type="GO" id="GO:0004869">
    <property type="term" value="F:cysteine-type endopeptidase inhibitor activity"/>
    <property type="evidence" value="ECO:0007669"/>
    <property type="project" value="UniProtKB-KW"/>
</dbReference>
<protein>
    <recommendedName>
        <fullName evidence="3">IrrE N-terminal-like domain-containing protein</fullName>
    </recommendedName>
</protein>
<dbReference type="Proteomes" id="UP000431401">
    <property type="component" value="Unassembled WGS sequence"/>
</dbReference>
<dbReference type="InterPro" id="IPR052345">
    <property type="entry name" value="Rad_response_metalloprotease"/>
</dbReference>
<evidence type="ECO:0000256" key="2">
    <source>
        <dbReference type="ARBA" id="ARBA00022704"/>
    </source>
</evidence>
<dbReference type="InterPro" id="IPR010359">
    <property type="entry name" value="IrrE_HExxH"/>
</dbReference>
<dbReference type="PANTHER" id="PTHR43236:SF1">
    <property type="entry name" value="BLL7220 PROTEIN"/>
    <property type="match status" value="1"/>
</dbReference>
<dbReference type="InterPro" id="IPR036331">
    <property type="entry name" value="Chagasin-like_sf"/>
</dbReference>
<feature type="domain" description="IrrE N-terminal-like" evidence="3">
    <location>
        <begin position="40"/>
        <end position="134"/>
    </location>
</feature>
<dbReference type="Gene3D" id="2.60.40.2020">
    <property type="match status" value="1"/>
</dbReference>
<keyword evidence="2" id="KW-0789">Thiol protease inhibitor</keyword>
<dbReference type="Pfam" id="PF06114">
    <property type="entry name" value="Peptidase_M78"/>
    <property type="match status" value="1"/>
</dbReference>
<dbReference type="Gene3D" id="1.10.10.2910">
    <property type="match status" value="1"/>
</dbReference>
<keyword evidence="5" id="KW-1185">Reference proteome</keyword>
<dbReference type="PANTHER" id="PTHR43236">
    <property type="entry name" value="ANTITOXIN HIGA1"/>
    <property type="match status" value="1"/>
</dbReference>
<name>A0A7K0DNB6_9NOCA</name>
<evidence type="ECO:0000256" key="1">
    <source>
        <dbReference type="ARBA" id="ARBA00022690"/>
    </source>
</evidence>
<evidence type="ECO:0000313" key="4">
    <source>
        <dbReference type="EMBL" id="MQY27236.1"/>
    </source>
</evidence>
<dbReference type="AlphaFoldDB" id="A0A7K0DNB6"/>
<dbReference type="OrthoDB" id="9794834at2"/>
<evidence type="ECO:0000259" key="3">
    <source>
        <dbReference type="Pfam" id="PF06114"/>
    </source>
</evidence>
<dbReference type="EMBL" id="WEGI01000005">
    <property type="protein sequence ID" value="MQY27236.1"/>
    <property type="molecule type" value="Genomic_DNA"/>
</dbReference>
<accession>A0A7K0DNB6</accession>
<evidence type="ECO:0000313" key="5">
    <source>
        <dbReference type="Proteomes" id="UP000431401"/>
    </source>
</evidence>
<dbReference type="SUPFAM" id="SSF141066">
    <property type="entry name" value="ICP-like"/>
    <property type="match status" value="1"/>
</dbReference>